<organism evidence="7 8">
    <name type="scientific">Naasia lichenicola</name>
    <dbReference type="NCBI Taxonomy" id="2565933"/>
    <lineage>
        <taxon>Bacteria</taxon>
        <taxon>Bacillati</taxon>
        <taxon>Actinomycetota</taxon>
        <taxon>Actinomycetes</taxon>
        <taxon>Micrococcales</taxon>
        <taxon>Microbacteriaceae</taxon>
        <taxon>Naasia</taxon>
    </lineage>
</organism>
<name>A0A4S4FLY4_9MICO</name>
<dbReference type="CDD" id="cd15904">
    <property type="entry name" value="TSPO_MBR"/>
    <property type="match status" value="1"/>
</dbReference>
<dbReference type="OrthoDB" id="9795496at2"/>
<comment type="subcellular location">
    <subcellularLocation>
        <location evidence="1">Membrane</location>
        <topology evidence="1">Multi-pass membrane protein</topology>
    </subcellularLocation>
</comment>
<gene>
    <name evidence="7" type="ORF">E6C64_05215</name>
</gene>
<evidence type="ECO:0000313" key="8">
    <source>
        <dbReference type="Proteomes" id="UP000309133"/>
    </source>
</evidence>
<evidence type="ECO:0000313" key="7">
    <source>
        <dbReference type="EMBL" id="THG31483.1"/>
    </source>
</evidence>
<dbReference type="Gene3D" id="1.20.1260.100">
    <property type="entry name" value="TspO/MBR protein"/>
    <property type="match status" value="1"/>
</dbReference>
<feature type="transmembrane region" description="Helical" evidence="6">
    <location>
        <begin position="69"/>
        <end position="89"/>
    </location>
</feature>
<evidence type="ECO:0000256" key="3">
    <source>
        <dbReference type="ARBA" id="ARBA00022692"/>
    </source>
</evidence>
<evidence type="ECO:0000256" key="1">
    <source>
        <dbReference type="ARBA" id="ARBA00004141"/>
    </source>
</evidence>
<comment type="similarity">
    <text evidence="2">Belongs to the TspO/BZRP family.</text>
</comment>
<dbReference type="Pfam" id="PF03073">
    <property type="entry name" value="TspO_MBR"/>
    <property type="match status" value="1"/>
</dbReference>
<protein>
    <submittedName>
        <fullName evidence="7">Tryptophan-rich sensory protein</fullName>
    </submittedName>
</protein>
<keyword evidence="8" id="KW-1185">Reference proteome</keyword>
<dbReference type="RefSeq" id="WP_136426603.1">
    <property type="nucleotide sequence ID" value="NZ_SSSM01000003.1"/>
</dbReference>
<dbReference type="FunFam" id="1.20.1260.100:FF:000001">
    <property type="entry name" value="translocator protein 2"/>
    <property type="match status" value="1"/>
</dbReference>
<evidence type="ECO:0000256" key="5">
    <source>
        <dbReference type="ARBA" id="ARBA00023136"/>
    </source>
</evidence>
<dbReference type="InterPro" id="IPR004307">
    <property type="entry name" value="TspO_MBR"/>
</dbReference>
<accession>A0A4S4FLY4</accession>
<feature type="transmembrane region" description="Helical" evidence="6">
    <location>
        <begin position="101"/>
        <end position="122"/>
    </location>
</feature>
<evidence type="ECO:0000256" key="4">
    <source>
        <dbReference type="ARBA" id="ARBA00022989"/>
    </source>
</evidence>
<dbReference type="InterPro" id="IPR038330">
    <property type="entry name" value="TspO/MBR-related_sf"/>
</dbReference>
<dbReference type="GO" id="GO:0016020">
    <property type="term" value="C:membrane"/>
    <property type="evidence" value="ECO:0007669"/>
    <property type="project" value="UniProtKB-SubCell"/>
</dbReference>
<evidence type="ECO:0000256" key="2">
    <source>
        <dbReference type="ARBA" id="ARBA00007524"/>
    </source>
</evidence>
<dbReference type="PANTHER" id="PTHR10057">
    <property type="entry name" value="PERIPHERAL-TYPE BENZODIAZEPINE RECEPTOR"/>
    <property type="match status" value="1"/>
</dbReference>
<comment type="caution">
    <text evidence="7">The sequence shown here is derived from an EMBL/GenBank/DDBJ whole genome shotgun (WGS) entry which is preliminary data.</text>
</comment>
<dbReference type="GO" id="GO:0033013">
    <property type="term" value="P:tetrapyrrole metabolic process"/>
    <property type="evidence" value="ECO:0007669"/>
    <property type="project" value="UniProtKB-ARBA"/>
</dbReference>
<evidence type="ECO:0000256" key="6">
    <source>
        <dbReference type="SAM" id="Phobius"/>
    </source>
</evidence>
<reference evidence="7 8" key="1">
    <citation type="submission" date="2019-04" db="EMBL/GenBank/DDBJ databases">
        <authorList>
            <person name="Jiang L."/>
        </authorList>
    </citation>
    <scope>NUCLEOTIDE SEQUENCE [LARGE SCALE GENOMIC DNA]</scope>
    <source>
        <strain evidence="7 8">YIM 131853</strain>
    </source>
</reference>
<dbReference type="PIRSF" id="PIRSF005859">
    <property type="entry name" value="PBR"/>
    <property type="match status" value="1"/>
</dbReference>
<keyword evidence="4 6" id="KW-1133">Transmembrane helix</keyword>
<keyword evidence="3 6" id="KW-0812">Transmembrane</keyword>
<proteinExistence type="inferred from homology"/>
<sequence>MSYSTTVPSESYSPPARRRRPEARSVIALILFLAIASAVAAFGTVTTIANVDGWYAQSMRVAWSPPNWIFGPVWTTLYTMMAVSAWLIWRRRRFEYVRPALTLYVAQLFLNSVWTPLFFGGYELIGVPALWIALAVILLLDVCVLACVLIFWPISRAASILLMPYLAWIVFASSLNLGSALLNS</sequence>
<feature type="transmembrane region" description="Helical" evidence="6">
    <location>
        <begin position="26"/>
        <end position="49"/>
    </location>
</feature>
<keyword evidence="5 6" id="KW-0472">Membrane</keyword>
<dbReference type="EMBL" id="SSSM01000003">
    <property type="protein sequence ID" value="THG31483.1"/>
    <property type="molecule type" value="Genomic_DNA"/>
</dbReference>
<dbReference type="AlphaFoldDB" id="A0A4S4FLY4"/>
<feature type="transmembrane region" description="Helical" evidence="6">
    <location>
        <begin position="159"/>
        <end position="182"/>
    </location>
</feature>
<dbReference type="PANTHER" id="PTHR10057:SF0">
    <property type="entry name" value="TRANSLOCATOR PROTEIN"/>
    <property type="match status" value="1"/>
</dbReference>
<dbReference type="Proteomes" id="UP000309133">
    <property type="component" value="Unassembled WGS sequence"/>
</dbReference>
<feature type="transmembrane region" description="Helical" evidence="6">
    <location>
        <begin position="128"/>
        <end position="152"/>
    </location>
</feature>